<evidence type="ECO:0000256" key="1">
    <source>
        <dbReference type="ARBA" id="ARBA00004613"/>
    </source>
</evidence>
<keyword evidence="3" id="KW-0732">Signal</keyword>
<dbReference type="InterPro" id="IPR013783">
    <property type="entry name" value="Ig-like_fold"/>
</dbReference>
<sequence>MKKYLAGFGIIMTVGIAVALVGSNPASSVLASLLTTTTDAFAQSTTSTTTDVSAQSTTSTMTVGVVTSTSTKKSSTATTSVFLGDDGTVEVATTTLPASEKPLIVGVQNNEVIKGVRSAAVRVFGEPLAVVAEFIMPNKSIHPIYPDCSQTQPSLLAGAIPGKNCYFSISTASFPNGEGYQLRGLAKYPDGSLRTTELVTFAIANDPMENKFLFISPAQYAKVAGYLQIRGAVVFATDVQYAIFNAKDTTSPIMIKETEQIGDEWLHRWDTRTVANGNYVIEARITNQLGQRYKGGTVGVMVYNAQTTGSIATTTSSVAPQQTQEPAIEPAPIQAIIPTVDPTVPQQRPAMTIESERTPEAVDVSKPVINTPTIAPPIPVETKNAGFFQNVRNIFRSAITPQEDQTPEPPKPVVVTSVVVQRLEQVSSELKQASQDTGVVSQNELDRIVKDADGDGITDYQEIEALHTDPFKKDTDGDGVNDGIEVRQGTNPLDANRAIKIEYENAKLLGETVKPELLKIETVLLATTTEVVEVEVIKTTETGVVQTVKEKKEVIREKIKLAGKTLPYALVTLYIYSDIPTIVTVKADKNGSWSYALDKPLDDGQHQAYVTINDSSGKIVAKSQVVGFVKTAQAITVANIEGLAQAAGSENIGTVDESKRNFSIIVALVIGLGLLVGVFMVVRSFKNPDRDIV</sequence>
<keyword evidence="4" id="KW-0106">Calcium</keyword>
<name>A0A0G4ASD7_9BACT</name>
<accession>A0A0G4ASD7</accession>
<dbReference type="STRING" id="1619007.UX70_C0001G0758"/>
<comment type="subcellular location">
    <subcellularLocation>
        <location evidence="1">Secreted</location>
    </subcellularLocation>
</comment>
<keyword evidence="5" id="KW-1133">Transmembrane helix</keyword>
<gene>
    <name evidence="7" type="ORF">UX70_C0001G0758</name>
</gene>
<dbReference type="InterPro" id="IPR053180">
    <property type="entry name" value="Ca-binding_acidic-repeat"/>
</dbReference>
<dbReference type="InterPro" id="IPR059100">
    <property type="entry name" value="TSP3_bac"/>
</dbReference>
<dbReference type="PANTHER" id="PTHR37467:SF1">
    <property type="entry name" value="EXPORTED CALCIUM-BINDING GLYCOPROTEIN"/>
    <property type="match status" value="1"/>
</dbReference>
<dbReference type="InterPro" id="IPR044016">
    <property type="entry name" value="Big_13"/>
</dbReference>
<evidence type="ECO:0000313" key="8">
    <source>
        <dbReference type="Proteomes" id="UP000035656"/>
    </source>
</evidence>
<dbReference type="PATRIC" id="fig|1619007.4.peg.742"/>
<dbReference type="AlphaFoldDB" id="A0A0G4ASD7"/>
<evidence type="ECO:0000259" key="6">
    <source>
        <dbReference type="Pfam" id="PF19077"/>
    </source>
</evidence>
<dbReference type="EMBL" id="CP011209">
    <property type="protein sequence ID" value="AKM78469.1"/>
    <property type="molecule type" value="Genomic_DNA"/>
</dbReference>
<keyword evidence="5" id="KW-0812">Transmembrane</keyword>
<dbReference type="Pfam" id="PF18884">
    <property type="entry name" value="TSP3_bac"/>
    <property type="match status" value="2"/>
</dbReference>
<evidence type="ECO:0000256" key="2">
    <source>
        <dbReference type="ARBA" id="ARBA00022525"/>
    </source>
</evidence>
<keyword evidence="2" id="KW-0964">Secreted</keyword>
<evidence type="ECO:0000256" key="5">
    <source>
        <dbReference type="SAM" id="Phobius"/>
    </source>
</evidence>
<dbReference type="KEGG" id="pwo:UX70_C0001G0758"/>
<reference evidence="7 8" key="1">
    <citation type="journal article" date="2015" name="Nature">
        <title>rRNA introns, odd ribosomes, and small enigmatic genomes across a large radiation of phyla.</title>
        <authorList>
            <person name="Brown C.T."/>
            <person name="Hug L.A."/>
            <person name="Thomas B.C."/>
            <person name="Sharon I."/>
            <person name="Castelle C.J."/>
            <person name="Singh A."/>
            <person name="Wilkins M.J."/>
            <person name="Williams K.H."/>
            <person name="Banfield J.F."/>
        </authorList>
    </citation>
    <scope>NUCLEOTIDE SEQUENCE [LARGE SCALE GENOMIC DNA]</scope>
</reference>
<evidence type="ECO:0000256" key="3">
    <source>
        <dbReference type="ARBA" id="ARBA00022729"/>
    </source>
</evidence>
<dbReference type="Pfam" id="PF19077">
    <property type="entry name" value="Big_13"/>
    <property type="match status" value="1"/>
</dbReference>
<evidence type="ECO:0000313" key="7">
    <source>
        <dbReference type="EMBL" id="AKM78469.1"/>
    </source>
</evidence>
<evidence type="ECO:0000256" key="4">
    <source>
        <dbReference type="ARBA" id="ARBA00022837"/>
    </source>
</evidence>
<dbReference type="PANTHER" id="PTHR37467">
    <property type="entry name" value="EXPORTED CALCIUM-BINDING GLYCOPROTEIN-RELATED"/>
    <property type="match status" value="1"/>
</dbReference>
<dbReference type="Proteomes" id="UP000035656">
    <property type="component" value="Chromosome"/>
</dbReference>
<feature type="domain" description="Bacterial Ig-like" evidence="6">
    <location>
        <begin position="560"/>
        <end position="623"/>
    </location>
</feature>
<feature type="transmembrane region" description="Helical" evidence="5">
    <location>
        <begin position="662"/>
        <end position="682"/>
    </location>
</feature>
<protein>
    <submittedName>
        <fullName evidence="7">S-layer protein</fullName>
    </submittedName>
</protein>
<proteinExistence type="predicted"/>
<organism evidence="7 8">
    <name type="scientific">Candidatus Wolfebacteria bacterium GW2011_GWB1_47_1</name>
    <dbReference type="NCBI Taxonomy" id="1619007"/>
    <lineage>
        <taxon>Bacteria</taxon>
        <taxon>Candidatus Wolfeibacteriota</taxon>
    </lineage>
</organism>
<keyword evidence="5" id="KW-0472">Membrane</keyword>
<dbReference type="Gene3D" id="2.60.40.10">
    <property type="entry name" value="Immunoglobulins"/>
    <property type="match status" value="1"/>
</dbReference>